<dbReference type="AlphaFoldDB" id="A0AAV4PEU6"/>
<keyword evidence="1" id="KW-0812">Transmembrane</keyword>
<organism evidence="2 3">
    <name type="scientific">Caerostris extrusa</name>
    <name type="common">Bark spider</name>
    <name type="synonym">Caerostris bankana</name>
    <dbReference type="NCBI Taxonomy" id="172846"/>
    <lineage>
        <taxon>Eukaryota</taxon>
        <taxon>Metazoa</taxon>
        <taxon>Ecdysozoa</taxon>
        <taxon>Arthropoda</taxon>
        <taxon>Chelicerata</taxon>
        <taxon>Arachnida</taxon>
        <taxon>Araneae</taxon>
        <taxon>Araneomorphae</taxon>
        <taxon>Entelegynae</taxon>
        <taxon>Araneoidea</taxon>
        <taxon>Araneidae</taxon>
        <taxon>Caerostris</taxon>
    </lineage>
</organism>
<accession>A0AAV4PEU6</accession>
<evidence type="ECO:0000313" key="2">
    <source>
        <dbReference type="EMBL" id="GIX94424.1"/>
    </source>
</evidence>
<evidence type="ECO:0000256" key="1">
    <source>
        <dbReference type="SAM" id="Phobius"/>
    </source>
</evidence>
<name>A0AAV4PEU6_CAEEX</name>
<protein>
    <recommendedName>
        <fullName evidence="4">ATP synthase F0 subunit 8</fullName>
    </recommendedName>
</protein>
<dbReference type="EMBL" id="BPLR01004372">
    <property type="protein sequence ID" value="GIX94424.1"/>
    <property type="molecule type" value="Genomic_DNA"/>
</dbReference>
<evidence type="ECO:0000313" key="3">
    <source>
        <dbReference type="Proteomes" id="UP001054945"/>
    </source>
</evidence>
<dbReference type="Proteomes" id="UP001054945">
    <property type="component" value="Unassembled WGS sequence"/>
</dbReference>
<keyword evidence="3" id="KW-1185">Reference proteome</keyword>
<keyword evidence="1" id="KW-0472">Membrane</keyword>
<proteinExistence type="predicted"/>
<feature type="transmembrane region" description="Helical" evidence="1">
    <location>
        <begin position="20"/>
        <end position="37"/>
    </location>
</feature>
<evidence type="ECO:0008006" key="4">
    <source>
        <dbReference type="Google" id="ProtNLM"/>
    </source>
</evidence>
<gene>
    <name evidence="2" type="ORF">CEXT_557571</name>
</gene>
<comment type="caution">
    <text evidence="2">The sequence shown here is derived from an EMBL/GenBank/DDBJ whole genome shotgun (WGS) entry which is preliminary data.</text>
</comment>
<keyword evidence="1" id="KW-1133">Transmembrane helix</keyword>
<sequence>MNFHTDRSHLSPESISPYSLGQFSFLCSAVAVFYLSIKWPYCYVNVQTPLQQPSVDFSAPTTWSTRGGK</sequence>
<reference evidence="2 3" key="1">
    <citation type="submission" date="2021-06" db="EMBL/GenBank/DDBJ databases">
        <title>Caerostris extrusa draft genome.</title>
        <authorList>
            <person name="Kono N."/>
            <person name="Arakawa K."/>
        </authorList>
    </citation>
    <scope>NUCLEOTIDE SEQUENCE [LARGE SCALE GENOMIC DNA]</scope>
</reference>